<dbReference type="RefSeq" id="WP_188742730.1">
    <property type="nucleotide sequence ID" value="NZ_BAABFW010000015.1"/>
</dbReference>
<keyword evidence="1" id="KW-0472">Membrane</keyword>
<accession>A0A917PGP8</accession>
<evidence type="ECO:0000256" key="1">
    <source>
        <dbReference type="SAM" id="Phobius"/>
    </source>
</evidence>
<keyword evidence="1" id="KW-1133">Transmembrane helix</keyword>
<evidence type="ECO:0000313" key="2">
    <source>
        <dbReference type="EMBL" id="GGJ77025.1"/>
    </source>
</evidence>
<gene>
    <name evidence="2" type="ORF">GCM10011372_14130</name>
</gene>
<organism evidence="2 3">
    <name type="scientific">Agromyces bauzanensis</name>
    <dbReference type="NCBI Taxonomy" id="1308924"/>
    <lineage>
        <taxon>Bacteria</taxon>
        <taxon>Bacillati</taxon>
        <taxon>Actinomycetota</taxon>
        <taxon>Actinomycetes</taxon>
        <taxon>Micrococcales</taxon>
        <taxon>Microbacteriaceae</taxon>
        <taxon>Agromyces</taxon>
    </lineage>
</organism>
<keyword evidence="3" id="KW-1185">Reference proteome</keyword>
<name>A0A917PGP8_9MICO</name>
<dbReference type="Proteomes" id="UP000636956">
    <property type="component" value="Unassembled WGS sequence"/>
</dbReference>
<dbReference type="EMBL" id="BMMD01000006">
    <property type="protein sequence ID" value="GGJ77025.1"/>
    <property type="molecule type" value="Genomic_DNA"/>
</dbReference>
<protein>
    <submittedName>
        <fullName evidence="2">Uncharacterized protein</fullName>
    </submittedName>
</protein>
<reference evidence="2" key="2">
    <citation type="submission" date="2020-09" db="EMBL/GenBank/DDBJ databases">
        <authorList>
            <person name="Sun Q."/>
            <person name="Zhou Y."/>
        </authorList>
    </citation>
    <scope>NUCLEOTIDE SEQUENCE</scope>
    <source>
        <strain evidence="2">CGMCC 1.8984</strain>
    </source>
</reference>
<feature type="transmembrane region" description="Helical" evidence="1">
    <location>
        <begin position="73"/>
        <end position="94"/>
    </location>
</feature>
<feature type="transmembrane region" description="Helical" evidence="1">
    <location>
        <begin position="46"/>
        <end position="66"/>
    </location>
</feature>
<sequence>MAGVSHLVRATLGGALLANAIPHGINGISGRSFPTPFAAPPGVGLSAPWVNVAWSSLNAMAAALVLRGVRRDLGTGIAFTAGATGTAVALSRFFGAEH</sequence>
<dbReference type="AlphaFoldDB" id="A0A917PGP8"/>
<proteinExistence type="predicted"/>
<comment type="caution">
    <text evidence="2">The sequence shown here is derived from an EMBL/GenBank/DDBJ whole genome shotgun (WGS) entry which is preliminary data.</text>
</comment>
<keyword evidence="1" id="KW-0812">Transmembrane</keyword>
<reference evidence="2" key="1">
    <citation type="journal article" date="2014" name="Int. J. Syst. Evol. Microbiol.">
        <title>Complete genome sequence of Corynebacterium casei LMG S-19264T (=DSM 44701T), isolated from a smear-ripened cheese.</title>
        <authorList>
            <consortium name="US DOE Joint Genome Institute (JGI-PGF)"/>
            <person name="Walter F."/>
            <person name="Albersmeier A."/>
            <person name="Kalinowski J."/>
            <person name="Ruckert C."/>
        </authorList>
    </citation>
    <scope>NUCLEOTIDE SEQUENCE</scope>
    <source>
        <strain evidence="2">CGMCC 1.8984</strain>
    </source>
</reference>
<evidence type="ECO:0000313" key="3">
    <source>
        <dbReference type="Proteomes" id="UP000636956"/>
    </source>
</evidence>